<dbReference type="InterPro" id="IPR011006">
    <property type="entry name" value="CheY-like_superfamily"/>
</dbReference>
<dbReference type="AlphaFoldDB" id="A0A2W2AK96"/>
<feature type="domain" description="Response regulatory" evidence="7">
    <location>
        <begin position="7"/>
        <end position="123"/>
    </location>
</feature>
<evidence type="ECO:0000313" key="9">
    <source>
        <dbReference type="Proteomes" id="UP000248745"/>
    </source>
</evidence>
<keyword evidence="1 5" id="KW-0597">Phosphoprotein</keyword>
<dbReference type="OrthoDB" id="9797341at2"/>
<dbReference type="CDD" id="cd06170">
    <property type="entry name" value="LuxR_C_like"/>
    <property type="match status" value="1"/>
</dbReference>
<dbReference type="PROSITE" id="PS00622">
    <property type="entry name" value="HTH_LUXR_1"/>
    <property type="match status" value="1"/>
</dbReference>
<dbReference type="CDD" id="cd17535">
    <property type="entry name" value="REC_NarL-like"/>
    <property type="match status" value="1"/>
</dbReference>
<proteinExistence type="predicted"/>
<reference evidence="8 9" key="1">
    <citation type="submission" date="2018-06" db="EMBL/GenBank/DDBJ databases">
        <title>Mucibacter soli gen. nov., sp. nov., a new member of the family Chitinophagaceae producing mucin.</title>
        <authorList>
            <person name="Kim M.-K."/>
            <person name="Park S."/>
            <person name="Kim T.-S."/>
            <person name="Joung Y."/>
            <person name="Han J.-H."/>
            <person name="Kim S.B."/>
        </authorList>
    </citation>
    <scope>NUCLEOTIDE SEQUENCE [LARGE SCALE GENOMIC DNA]</scope>
    <source>
        <strain evidence="8 9">R1-15</strain>
    </source>
</reference>
<dbReference type="InterPro" id="IPR000792">
    <property type="entry name" value="Tscrpt_reg_LuxR_C"/>
</dbReference>
<dbReference type="InterPro" id="IPR016032">
    <property type="entry name" value="Sig_transdc_resp-reg_C-effctor"/>
</dbReference>
<dbReference type="PRINTS" id="PR00038">
    <property type="entry name" value="HTHLUXR"/>
</dbReference>
<keyword evidence="3 8" id="KW-0238">DNA-binding</keyword>
<dbReference type="RefSeq" id="WP_110999271.1">
    <property type="nucleotide sequence ID" value="NZ_QKTW01000017.1"/>
</dbReference>
<dbReference type="SUPFAM" id="SSF52172">
    <property type="entry name" value="CheY-like"/>
    <property type="match status" value="1"/>
</dbReference>
<dbReference type="PROSITE" id="PS50043">
    <property type="entry name" value="HTH_LUXR_2"/>
    <property type="match status" value="1"/>
</dbReference>
<evidence type="ECO:0000256" key="1">
    <source>
        <dbReference type="ARBA" id="ARBA00022553"/>
    </source>
</evidence>
<dbReference type="SUPFAM" id="SSF46894">
    <property type="entry name" value="C-terminal effector domain of the bipartite response regulators"/>
    <property type="match status" value="1"/>
</dbReference>
<accession>A0A2W2AK96</accession>
<name>A0A2W2AK96_9BACT</name>
<dbReference type="GO" id="GO:0003677">
    <property type="term" value="F:DNA binding"/>
    <property type="evidence" value="ECO:0007669"/>
    <property type="project" value="UniProtKB-KW"/>
</dbReference>
<keyword evidence="4" id="KW-0804">Transcription</keyword>
<dbReference type="Pfam" id="PF00196">
    <property type="entry name" value="GerE"/>
    <property type="match status" value="1"/>
</dbReference>
<dbReference type="PANTHER" id="PTHR43214:SF41">
    <property type="entry name" value="NITRATE_NITRITE RESPONSE REGULATOR PROTEIN NARP"/>
    <property type="match status" value="1"/>
</dbReference>
<dbReference type="GO" id="GO:0006355">
    <property type="term" value="P:regulation of DNA-templated transcription"/>
    <property type="evidence" value="ECO:0007669"/>
    <property type="project" value="InterPro"/>
</dbReference>
<dbReference type="SMART" id="SM00448">
    <property type="entry name" value="REC"/>
    <property type="match status" value="1"/>
</dbReference>
<evidence type="ECO:0000259" key="7">
    <source>
        <dbReference type="PROSITE" id="PS50110"/>
    </source>
</evidence>
<dbReference type="EMBL" id="QKTW01000017">
    <property type="protein sequence ID" value="PZF72680.1"/>
    <property type="molecule type" value="Genomic_DNA"/>
</dbReference>
<dbReference type="Gene3D" id="3.40.50.2300">
    <property type="match status" value="1"/>
</dbReference>
<dbReference type="InterPro" id="IPR058245">
    <property type="entry name" value="NreC/VraR/RcsB-like_REC"/>
</dbReference>
<dbReference type="SMART" id="SM00421">
    <property type="entry name" value="HTH_LUXR"/>
    <property type="match status" value="1"/>
</dbReference>
<feature type="domain" description="HTH luxR-type" evidence="6">
    <location>
        <begin position="147"/>
        <end position="212"/>
    </location>
</feature>
<evidence type="ECO:0000256" key="5">
    <source>
        <dbReference type="PROSITE-ProRule" id="PRU00169"/>
    </source>
</evidence>
<sequence>MSEVAIKVSVTDDHPLVISGLQTMLARHAHIQLVGAYGNGVELLRGLETEVPDVLLLDIQMPDKTGDSLAPLLRKKYPDLKIIVLTNFDSTLYANNMMKLGVHGYVLKSAAEQVIIDAIEVVYNGGTFVEDLMKRKMDLLQDKVSKAVFAKVSLTPREKDILEHIANGDTNQEIADRLFLSVRTVENYRLNIQLKLGAKNTAILIKIALQMGFLDK</sequence>
<dbReference type="Pfam" id="PF00072">
    <property type="entry name" value="Response_reg"/>
    <property type="match status" value="1"/>
</dbReference>
<dbReference type="Proteomes" id="UP000248745">
    <property type="component" value="Unassembled WGS sequence"/>
</dbReference>
<dbReference type="PANTHER" id="PTHR43214">
    <property type="entry name" value="TWO-COMPONENT RESPONSE REGULATOR"/>
    <property type="match status" value="1"/>
</dbReference>
<evidence type="ECO:0000256" key="4">
    <source>
        <dbReference type="ARBA" id="ARBA00023163"/>
    </source>
</evidence>
<feature type="modified residue" description="4-aspartylphosphate" evidence="5">
    <location>
        <position position="58"/>
    </location>
</feature>
<dbReference type="InterPro" id="IPR001789">
    <property type="entry name" value="Sig_transdc_resp-reg_receiver"/>
</dbReference>
<protein>
    <submittedName>
        <fullName evidence="8">DNA-binding response regulator</fullName>
    </submittedName>
</protein>
<evidence type="ECO:0000313" key="8">
    <source>
        <dbReference type="EMBL" id="PZF72680.1"/>
    </source>
</evidence>
<gene>
    <name evidence="8" type="ORF">DN068_12510</name>
</gene>
<comment type="caution">
    <text evidence="8">The sequence shown here is derived from an EMBL/GenBank/DDBJ whole genome shotgun (WGS) entry which is preliminary data.</text>
</comment>
<dbReference type="InterPro" id="IPR039420">
    <property type="entry name" value="WalR-like"/>
</dbReference>
<dbReference type="GO" id="GO:0000160">
    <property type="term" value="P:phosphorelay signal transduction system"/>
    <property type="evidence" value="ECO:0007669"/>
    <property type="project" value="InterPro"/>
</dbReference>
<keyword evidence="2" id="KW-0805">Transcription regulation</keyword>
<evidence type="ECO:0000256" key="2">
    <source>
        <dbReference type="ARBA" id="ARBA00023015"/>
    </source>
</evidence>
<dbReference type="PROSITE" id="PS50110">
    <property type="entry name" value="RESPONSE_REGULATORY"/>
    <property type="match status" value="1"/>
</dbReference>
<evidence type="ECO:0000259" key="6">
    <source>
        <dbReference type="PROSITE" id="PS50043"/>
    </source>
</evidence>
<evidence type="ECO:0000256" key="3">
    <source>
        <dbReference type="ARBA" id="ARBA00023125"/>
    </source>
</evidence>
<organism evidence="8 9">
    <name type="scientific">Taibaiella soli</name>
    <dbReference type="NCBI Taxonomy" id="1649169"/>
    <lineage>
        <taxon>Bacteria</taxon>
        <taxon>Pseudomonadati</taxon>
        <taxon>Bacteroidota</taxon>
        <taxon>Chitinophagia</taxon>
        <taxon>Chitinophagales</taxon>
        <taxon>Chitinophagaceae</taxon>
        <taxon>Taibaiella</taxon>
    </lineage>
</organism>
<keyword evidence="9" id="KW-1185">Reference proteome</keyword>